<dbReference type="Pfam" id="PF05593">
    <property type="entry name" value="RHS_repeat"/>
    <property type="match status" value="1"/>
</dbReference>
<feature type="region of interest" description="Disordered" evidence="2">
    <location>
        <begin position="87"/>
        <end position="126"/>
    </location>
</feature>
<dbReference type="OrthoDB" id="9816400at2"/>
<reference evidence="5 6" key="1">
    <citation type="submission" date="2019-01" db="EMBL/GenBank/DDBJ databases">
        <title>Pseudoxanthomonas composti sp. nov., isolated from compost.</title>
        <authorList>
            <person name="Yang G."/>
        </authorList>
    </citation>
    <scope>NUCLEOTIDE SEQUENCE [LARGE SCALE GENOMIC DNA]</scope>
    <source>
        <strain evidence="5 6">GSS15</strain>
    </source>
</reference>
<comment type="caution">
    <text evidence="5">The sequence shown here is derived from an EMBL/GenBank/DDBJ whole genome shotgun (WGS) entry which is preliminary data.</text>
</comment>
<sequence length="1471" mass="159937">MSSPDHRGRTMWNMGRLVPALRVGSRWRMLFPGLLLLLTSFNGQAMIMACTSVGSSDAQCTTGGCTVTAPRERCEWVAEPGDYAPRRSDSAVRDLDSVQVTGSRGKTDSEISNKTTKAQVDPCDGVEKKEATDHPVEIATGNKVLSELDFMLPPYSGTPLMIGRYYNKSLNRAGIFGNRWASSIEYTLSFDYNGNQCHGNLYSIATCNTGGQALTKIYANRTSGFATVFTKDGAGVWRNAGGAVLSQSGASWVLITKDGDQETYNANGRPLTIRDERNVGLTYSYNASNQLATVSHTSGRAISLTWSNGKISKITAPNGKVYTYAYNSSGYLSSAARPDSLGTRTYFYEDSAQSGGLTGVAINGTRYSRFAYQPDGRVAWSGLEGGVERSTFSYGADYTDVTNALGQTSRYDLVTVNGIKRVAAVERPQTNTCSSGIRYLAFDTSGNVTLEQNASGSKTSYVFDADGRLTQKVSGIGANGETDQQQITVLTWDSSHKSRLLSVKSYGTAFNQPLREIAYDYFADGDPAARLLKSVTMYNRSAFGTANQALTTSYSYSIYSSGLIQTMQVDGPIAGTGDRTTYQYDASGNQTSITNGFGHTVSMSGYTNLGRPGTVTGANGETASYTYNALGDPLIEVRNYNGSSVNISRVYNARGNLSQVSLPNGDSNYYAYDAFDRIVRISRFEKSVFSQVSNGHGGYNEKTEDYASELAFNYDLLSNAVSQQQHLALTTTLQAGSSTTVTNSTSYIAKTFMDYDAGGFLAARRGNNGQNVRYHYNADGRVDSITSSANAVTAYTYDRNGNLVQSTDPLGGITRYGYDALNQLISVTDPRGKTTTYTYDGLGLLRAVISPDTGSTSYGYDASGLRTAMIRNDGAMTTYSYDGMGRLSAMTAGGQTLGYGYDSCTNGLGRLCATSSPGGSTTSFAYEKDGRLKQRTEVATGNGAQSSYSTSYSYDAFGQLTGITYPNGVAVGYGYTRGQPTTMTVNINGTVISVISSINYRPFGPAMSMMYGNGLSRVYNYDQGYTAGDLRLTELSTANAGTYLQRMQYGYDTSDRITQITNNVNANGTQDYAYDALDRLTQQNGPLGYQAFYWDANGNKFHHTWSFDEALSIDANSNRVLSMGPHFYSYDSLGNRATQSFNGSTGSFSYDGFNRLATVSRNAATSFLEPENTAVTLPAGTNAYSYNAFNERVWKSAPSHGYYRYVYGPDSKLLAEHKDNGDVWTNYLWFNGELVGLVRSGAMYYVHGDHLGRPEVATNTGKAVVWRATNLAFGRGVTQDSIGGLNVGFPGQYYDQETNLWYNVNRYYDARMGSYAQSDLIGLDGGLNTYAYVGGNPISHTDPLGLARASGGVADCLELIFGQSVAGVNVRNKTFVKNDFVTTRRNSIRLPPNLSTDEFFADHELVLHEYYHVLRQWNTGDLTRRGYLAEVSRSGSWADGNRFEDAANSFAKNQAQALQDCLQQKKEECSK</sequence>
<dbReference type="Proteomes" id="UP000289784">
    <property type="component" value="Unassembled WGS sequence"/>
</dbReference>
<keyword evidence="6" id="KW-1185">Reference proteome</keyword>
<dbReference type="InterPro" id="IPR050708">
    <property type="entry name" value="T6SS_VgrG/RHS"/>
</dbReference>
<dbReference type="InterPro" id="IPR056823">
    <property type="entry name" value="TEN-like_YD-shell"/>
</dbReference>
<dbReference type="Pfam" id="PF25023">
    <property type="entry name" value="TEN_YD-shell"/>
    <property type="match status" value="1"/>
</dbReference>
<gene>
    <name evidence="5" type="ORF">EPA99_05130</name>
</gene>
<dbReference type="PRINTS" id="PR00394">
    <property type="entry name" value="RHSPROTEIN"/>
</dbReference>
<evidence type="ECO:0000259" key="3">
    <source>
        <dbReference type="Pfam" id="PF20148"/>
    </source>
</evidence>
<feature type="compositionally biased region" description="Basic and acidic residues" evidence="2">
    <location>
        <begin position="87"/>
        <end position="96"/>
    </location>
</feature>
<dbReference type="PANTHER" id="PTHR32305">
    <property type="match status" value="1"/>
</dbReference>
<keyword evidence="1" id="KW-0677">Repeat</keyword>
<feature type="domain" description="DUF6531" evidence="3">
    <location>
        <begin position="134"/>
        <end position="192"/>
    </location>
</feature>
<organism evidence="5 6">
    <name type="scientific">Pseudoxanthomonas composti</name>
    <dbReference type="NCBI Taxonomy" id="2137479"/>
    <lineage>
        <taxon>Bacteria</taxon>
        <taxon>Pseudomonadati</taxon>
        <taxon>Pseudomonadota</taxon>
        <taxon>Gammaproteobacteria</taxon>
        <taxon>Lysobacterales</taxon>
        <taxon>Lysobacteraceae</taxon>
        <taxon>Pseudoxanthomonas</taxon>
    </lineage>
</organism>
<dbReference type="Gene3D" id="2.180.10.10">
    <property type="entry name" value="RHS repeat-associated core"/>
    <property type="match status" value="4"/>
</dbReference>
<dbReference type="InterPro" id="IPR045351">
    <property type="entry name" value="DUF6531"/>
</dbReference>
<evidence type="ECO:0000313" key="5">
    <source>
        <dbReference type="EMBL" id="RXR07302.1"/>
    </source>
</evidence>
<dbReference type="InterPro" id="IPR006530">
    <property type="entry name" value="YD"/>
</dbReference>
<dbReference type="EMBL" id="SAWZ01000002">
    <property type="protein sequence ID" value="RXR07302.1"/>
    <property type="molecule type" value="Genomic_DNA"/>
</dbReference>
<feature type="domain" description="Teneurin-like YD-shell" evidence="4">
    <location>
        <begin position="818"/>
        <end position="1320"/>
    </location>
</feature>
<dbReference type="PANTHER" id="PTHR32305:SF15">
    <property type="entry name" value="PROTEIN RHSA-RELATED"/>
    <property type="match status" value="1"/>
</dbReference>
<evidence type="ECO:0000259" key="4">
    <source>
        <dbReference type="Pfam" id="PF25023"/>
    </source>
</evidence>
<dbReference type="Pfam" id="PF20148">
    <property type="entry name" value="DUF6531"/>
    <property type="match status" value="1"/>
</dbReference>
<evidence type="ECO:0000256" key="2">
    <source>
        <dbReference type="SAM" id="MobiDB-lite"/>
    </source>
</evidence>
<evidence type="ECO:0000313" key="6">
    <source>
        <dbReference type="Proteomes" id="UP000289784"/>
    </source>
</evidence>
<dbReference type="NCBIfam" id="TIGR03696">
    <property type="entry name" value="Rhs_assc_core"/>
    <property type="match status" value="1"/>
</dbReference>
<evidence type="ECO:0000256" key="1">
    <source>
        <dbReference type="ARBA" id="ARBA00022737"/>
    </source>
</evidence>
<name>A0A4Q1JZ14_9GAMM</name>
<dbReference type="NCBIfam" id="TIGR01643">
    <property type="entry name" value="YD_repeat_2x"/>
    <property type="match status" value="2"/>
</dbReference>
<dbReference type="InterPro" id="IPR022385">
    <property type="entry name" value="Rhs_assc_core"/>
</dbReference>
<protein>
    <submittedName>
        <fullName evidence="5">RHS repeat protein</fullName>
    </submittedName>
</protein>
<accession>A0A4Q1JZ14</accession>
<proteinExistence type="predicted"/>
<dbReference type="InterPro" id="IPR031325">
    <property type="entry name" value="RHS_repeat"/>
</dbReference>